<dbReference type="HOGENOM" id="CLU_2095198_0_0_6"/>
<protein>
    <submittedName>
        <fullName evidence="2">Uncharacterized protein</fullName>
    </submittedName>
</protein>
<evidence type="ECO:0000313" key="3">
    <source>
        <dbReference type="Proteomes" id="UP000001558"/>
    </source>
</evidence>
<reference evidence="2 3" key="1">
    <citation type="submission" date="2007-03" db="EMBL/GenBank/DDBJ databases">
        <title>Complete sequence of Shewanella loihica PV-4.</title>
        <authorList>
            <consortium name="US DOE Joint Genome Institute"/>
            <person name="Copeland A."/>
            <person name="Lucas S."/>
            <person name="Lapidus A."/>
            <person name="Barry K."/>
            <person name="Detter J.C."/>
            <person name="Glavina del Rio T."/>
            <person name="Hammon N."/>
            <person name="Israni S."/>
            <person name="Dalin E."/>
            <person name="Tice H."/>
            <person name="Pitluck S."/>
            <person name="Chain P."/>
            <person name="Malfatti S."/>
            <person name="Shin M."/>
            <person name="Vergez L."/>
            <person name="Schmutz J."/>
            <person name="Larimer F."/>
            <person name="Land M."/>
            <person name="Hauser L."/>
            <person name="Kyrpides N."/>
            <person name="Mikhailova N."/>
            <person name="Romine M.F."/>
            <person name="Serres G."/>
            <person name="Fredrickson J."/>
            <person name="Tiedje J."/>
            <person name="Richardson P."/>
        </authorList>
    </citation>
    <scope>NUCLEOTIDE SEQUENCE [LARGE SCALE GENOMIC DNA]</scope>
    <source>
        <strain evidence="3">ATCC BAA-1088 / PV-4</strain>
    </source>
</reference>
<keyword evidence="1" id="KW-1133">Transmembrane helix</keyword>
<gene>
    <name evidence="2" type="ordered locus">Shew_3646</name>
</gene>
<dbReference type="Proteomes" id="UP000001558">
    <property type="component" value="Chromosome"/>
</dbReference>
<dbReference type="AlphaFoldDB" id="A3QJ64"/>
<keyword evidence="1" id="KW-0472">Membrane</keyword>
<feature type="transmembrane region" description="Helical" evidence="1">
    <location>
        <begin position="61"/>
        <end position="79"/>
    </location>
</feature>
<keyword evidence="3" id="KW-1185">Reference proteome</keyword>
<keyword evidence="1" id="KW-0812">Transmembrane</keyword>
<proteinExistence type="predicted"/>
<dbReference type="KEGG" id="slo:Shew_3646"/>
<organism evidence="2 3">
    <name type="scientific">Shewanella loihica (strain ATCC BAA-1088 / PV-4)</name>
    <dbReference type="NCBI Taxonomy" id="323850"/>
    <lineage>
        <taxon>Bacteria</taxon>
        <taxon>Pseudomonadati</taxon>
        <taxon>Pseudomonadota</taxon>
        <taxon>Gammaproteobacteria</taxon>
        <taxon>Alteromonadales</taxon>
        <taxon>Shewanellaceae</taxon>
        <taxon>Shewanella</taxon>
    </lineage>
</organism>
<dbReference type="EMBL" id="CP000606">
    <property type="protein sequence ID" value="ABO25512.1"/>
    <property type="molecule type" value="Genomic_DNA"/>
</dbReference>
<accession>A3QJ64</accession>
<dbReference type="OrthoDB" id="9938988at2"/>
<evidence type="ECO:0000313" key="2">
    <source>
        <dbReference type="EMBL" id="ABO25512.1"/>
    </source>
</evidence>
<dbReference type="RefSeq" id="WP_011867440.1">
    <property type="nucleotide sequence ID" value="NC_009092.1"/>
</dbReference>
<evidence type="ECO:0000256" key="1">
    <source>
        <dbReference type="SAM" id="Phobius"/>
    </source>
</evidence>
<feature type="transmembrane region" description="Helical" evidence="1">
    <location>
        <begin position="30"/>
        <end position="49"/>
    </location>
</feature>
<sequence>MEKISSRDFMYISAVLIIPVVMLFKGMYLYFLGTFAIALLLVVFDPLFKRFRSQIDGADKFIAYNFITGLMVGVGLIFFSHLSSLLISVWFTIDIFYGLKVAKKIESINDDLEKKE</sequence>
<name>A3QJ64_SHELP</name>